<keyword evidence="1" id="KW-0802">TPR repeat</keyword>
<dbReference type="Pfam" id="PF13414">
    <property type="entry name" value="TPR_11"/>
    <property type="match status" value="1"/>
</dbReference>
<organism evidence="4 5">
    <name type="scientific">Lampropedia hyalina DSM 16112</name>
    <dbReference type="NCBI Taxonomy" id="1122156"/>
    <lineage>
        <taxon>Bacteria</taxon>
        <taxon>Pseudomonadati</taxon>
        <taxon>Pseudomonadota</taxon>
        <taxon>Betaproteobacteria</taxon>
        <taxon>Burkholderiales</taxon>
        <taxon>Comamonadaceae</taxon>
        <taxon>Lampropedia</taxon>
    </lineage>
</organism>
<dbReference type="InterPro" id="IPR019734">
    <property type="entry name" value="TPR_rpt"/>
</dbReference>
<feature type="compositionally biased region" description="Pro residues" evidence="2">
    <location>
        <begin position="313"/>
        <end position="323"/>
    </location>
</feature>
<reference evidence="4 5" key="1">
    <citation type="submission" date="2016-11" db="EMBL/GenBank/DDBJ databases">
        <authorList>
            <person name="Jaros S."/>
            <person name="Januszkiewicz K."/>
            <person name="Wedrychowicz H."/>
        </authorList>
    </citation>
    <scope>NUCLEOTIDE SEQUENCE [LARGE SCALE GENOMIC DNA]</scope>
    <source>
        <strain evidence="4 5">DSM 16112</strain>
    </source>
</reference>
<feature type="compositionally biased region" description="Low complexity" evidence="2">
    <location>
        <begin position="273"/>
        <end position="312"/>
    </location>
</feature>
<dbReference type="SUPFAM" id="SSF48452">
    <property type="entry name" value="TPR-like"/>
    <property type="match status" value="1"/>
</dbReference>
<proteinExistence type="predicted"/>
<dbReference type="EMBL" id="FQUZ01000005">
    <property type="protein sequence ID" value="SHE66438.1"/>
    <property type="molecule type" value="Genomic_DNA"/>
</dbReference>
<feature type="signal peptide" evidence="3">
    <location>
        <begin position="1"/>
        <end position="22"/>
    </location>
</feature>
<evidence type="ECO:0000256" key="1">
    <source>
        <dbReference type="PROSITE-ProRule" id="PRU00339"/>
    </source>
</evidence>
<feature type="chain" id="PRO_5012296272" evidence="3">
    <location>
        <begin position="23"/>
        <end position="357"/>
    </location>
</feature>
<evidence type="ECO:0000256" key="3">
    <source>
        <dbReference type="SAM" id="SignalP"/>
    </source>
</evidence>
<feature type="repeat" description="TPR" evidence="1">
    <location>
        <begin position="131"/>
        <end position="164"/>
    </location>
</feature>
<keyword evidence="3" id="KW-0732">Signal</keyword>
<dbReference type="Gene3D" id="1.25.40.10">
    <property type="entry name" value="Tetratricopeptide repeat domain"/>
    <property type="match status" value="1"/>
</dbReference>
<feature type="compositionally biased region" description="Basic and acidic residues" evidence="2">
    <location>
        <begin position="347"/>
        <end position="357"/>
    </location>
</feature>
<evidence type="ECO:0000313" key="5">
    <source>
        <dbReference type="Proteomes" id="UP000184327"/>
    </source>
</evidence>
<dbReference type="Proteomes" id="UP000184327">
    <property type="component" value="Unassembled WGS sequence"/>
</dbReference>
<feature type="region of interest" description="Disordered" evidence="2">
    <location>
        <begin position="273"/>
        <end position="357"/>
    </location>
</feature>
<accession>A0A1M4VC56</accession>
<dbReference type="InterPro" id="IPR011990">
    <property type="entry name" value="TPR-like_helical_dom_sf"/>
</dbReference>
<dbReference type="SMART" id="SM00028">
    <property type="entry name" value="TPR"/>
    <property type="match status" value="3"/>
</dbReference>
<evidence type="ECO:0000256" key="2">
    <source>
        <dbReference type="SAM" id="MobiDB-lite"/>
    </source>
</evidence>
<sequence>MATMATMARATLLASSTLLLLAACGTSPQGYGLMAERNTAAQAQEQLQAAEQATQVDTAQTYLDLIAQMQQAGQWYASLAHTDAFDQEHGARPESQILRADALRSTGQFAAAQLHYLSLLGTANTSTRLQARARHGLGLLHASQGQYTQALEQLEQARRLHPIDPNILSDIAYAYMLNGYLETARIPVQQAAQLAPGNARVQLNLALYWLAAGEPAQAHRLLQRLAQPAAPNTPPLVPNASAAMLQPQLALIQKAVADRLYAQSLATSLRTRAQTAPAPAASAPSVQSTSATPAAARPTTSEDTGTGTNPATSAPPPAPPPAPTVETPPSVTRSSMPSHPPAQAVRADADDSNHYRN</sequence>
<dbReference type="STRING" id="1122156.SAMN02745117_00649"/>
<keyword evidence="5" id="KW-1185">Reference proteome</keyword>
<protein>
    <submittedName>
        <fullName evidence="4">Tetratricopeptide repeat-containing protein</fullName>
    </submittedName>
</protein>
<name>A0A1M4VC56_9BURK</name>
<dbReference type="PROSITE" id="PS50005">
    <property type="entry name" value="TPR"/>
    <property type="match status" value="1"/>
</dbReference>
<evidence type="ECO:0000313" key="4">
    <source>
        <dbReference type="EMBL" id="SHE66438.1"/>
    </source>
</evidence>
<dbReference type="AlphaFoldDB" id="A0A1M4VC56"/>
<gene>
    <name evidence="4" type="ORF">SAMN02745117_00649</name>
</gene>